<reference evidence="2" key="1">
    <citation type="submission" date="2015-06" db="EMBL/GenBank/DDBJ databases">
        <authorList>
            <person name="Nguyen H."/>
        </authorList>
    </citation>
    <scope>NUCLEOTIDE SEQUENCE</scope>
    <source>
        <strain evidence="2">DAOM 180753</strain>
    </source>
</reference>
<feature type="region of interest" description="Disordered" evidence="1">
    <location>
        <begin position="33"/>
        <end position="53"/>
    </location>
</feature>
<proteinExistence type="predicted"/>
<accession>A0AAI9TBZ4</accession>
<organism evidence="2 3">
    <name type="scientific">Penicillium thymicola</name>
    <dbReference type="NCBI Taxonomy" id="293382"/>
    <lineage>
        <taxon>Eukaryota</taxon>
        <taxon>Fungi</taxon>
        <taxon>Dikarya</taxon>
        <taxon>Ascomycota</taxon>
        <taxon>Pezizomycotina</taxon>
        <taxon>Eurotiomycetes</taxon>
        <taxon>Eurotiomycetidae</taxon>
        <taxon>Eurotiales</taxon>
        <taxon>Aspergillaceae</taxon>
        <taxon>Penicillium</taxon>
    </lineage>
</organism>
<dbReference type="AlphaFoldDB" id="A0AAI9TBZ4"/>
<evidence type="ECO:0000313" key="3">
    <source>
        <dbReference type="Proteomes" id="UP001227192"/>
    </source>
</evidence>
<evidence type="ECO:0000256" key="1">
    <source>
        <dbReference type="SAM" id="MobiDB-lite"/>
    </source>
</evidence>
<reference evidence="2" key="2">
    <citation type="journal article" date="2016" name="Fungal Biol.">
        <title>Ochratoxin A production by Penicillium thymicola.</title>
        <authorList>
            <person name="Nguyen H.D.T."/>
            <person name="McMullin D.R."/>
            <person name="Ponomareva E."/>
            <person name="Riley R."/>
            <person name="Pomraning K.R."/>
            <person name="Baker S.E."/>
            <person name="Seifert K.A."/>
        </authorList>
    </citation>
    <scope>NUCLEOTIDE SEQUENCE</scope>
    <source>
        <strain evidence="2">DAOM 180753</strain>
    </source>
</reference>
<dbReference type="Proteomes" id="UP001227192">
    <property type="component" value="Unassembled WGS sequence"/>
</dbReference>
<sequence>MHEHIRSPFQLSWCGYIEGVNTHRSRRELYRSGPISEISRDPPTPTTTDLHDGKQETFQMQKIYADISYLEQFTPSKYAARVHAVQDQRYHHLSP</sequence>
<protein>
    <submittedName>
        <fullName evidence="2">Uncharacterized protein</fullName>
    </submittedName>
</protein>
<evidence type="ECO:0000313" key="2">
    <source>
        <dbReference type="EMBL" id="KAJ9484456.1"/>
    </source>
</evidence>
<comment type="caution">
    <text evidence="2">The sequence shown here is derived from an EMBL/GenBank/DDBJ whole genome shotgun (WGS) entry which is preliminary data.</text>
</comment>
<keyword evidence="3" id="KW-1185">Reference proteome</keyword>
<gene>
    <name evidence="2" type="ORF">VN97_g8928</name>
</gene>
<dbReference type="EMBL" id="LACB01000338">
    <property type="protein sequence ID" value="KAJ9484456.1"/>
    <property type="molecule type" value="Genomic_DNA"/>
</dbReference>
<name>A0AAI9TBZ4_PENTH</name>